<protein>
    <submittedName>
        <fullName evidence="1">Stage III sporulation protein AB</fullName>
    </submittedName>
</protein>
<dbReference type="PROSITE" id="PS51257">
    <property type="entry name" value="PROKAR_LIPOPROTEIN"/>
    <property type="match status" value="1"/>
</dbReference>
<comment type="caution">
    <text evidence="1">The sequence shown here is derived from an EMBL/GenBank/DDBJ whole genome shotgun (WGS) entry which is preliminary data.</text>
</comment>
<dbReference type="EMBL" id="DVFK01000111">
    <property type="protein sequence ID" value="HIQ68475.1"/>
    <property type="molecule type" value="Genomic_DNA"/>
</dbReference>
<sequence length="170" mass="18865">MTIRIVGAALLILGCGSVGFQMAAAHVREERILRQLLRLLDYMECELQYHLTPLPELCRQAAEQEAGVLKGVFLRLAEELDNQMSPDVGRCMGYVLGRQQNLPPKAKKLLRLMGNSLGKFDLQGQIKGLESLRGECRRELKALEAGRASRLREYKTLGLCAGAALAILFI</sequence>
<evidence type="ECO:0000313" key="2">
    <source>
        <dbReference type="Proteomes" id="UP000886796"/>
    </source>
</evidence>
<organism evidence="1 2">
    <name type="scientific">Candidatus Faecousia excrementigallinarum</name>
    <dbReference type="NCBI Taxonomy" id="2840806"/>
    <lineage>
        <taxon>Bacteria</taxon>
        <taxon>Bacillati</taxon>
        <taxon>Bacillota</taxon>
        <taxon>Clostridia</taxon>
        <taxon>Eubacteriales</taxon>
        <taxon>Oscillospiraceae</taxon>
        <taxon>Faecousia</taxon>
    </lineage>
</organism>
<reference evidence="1" key="1">
    <citation type="submission" date="2020-10" db="EMBL/GenBank/DDBJ databases">
        <authorList>
            <person name="Gilroy R."/>
        </authorList>
    </citation>
    <scope>NUCLEOTIDE SEQUENCE</scope>
    <source>
        <strain evidence="1">13361</strain>
    </source>
</reference>
<evidence type="ECO:0000313" key="1">
    <source>
        <dbReference type="EMBL" id="HIQ68475.1"/>
    </source>
</evidence>
<gene>
    <name evidence="1" type="ORF">IAB74_08220</name>
</gene>
<dbReference type="Pfam" id="PF09548">
    <property type="entry name" value="Spore_III_AB"/>
    <property type="match status" value="1"/>
</dbReference>
<name>A0A9D0Z5U8_9FIRM</name>
<reference evidence="1" key="2">
    <citation type="journal article" date="2021" name="PeerJ">
        <title>Extensive microbial diversity within the chicken gut microbiome revealed by metagenomics and culture.</title>
        <authorList>
            <person name="Gilroy R."/>
            <person name="Ravi A."/>
            <person name="Getino M."/>
            <person name="Pursley I."/>
            <person name="Horton D.L."/>
            <person name="Alikhan N.F."/>
            <person name="Baker D."/>
            <person name="Gharbi K."/>
            <person name="Hall N."/>
            <person name="Watson M."/>
            <person name="Adriaenssens E.M."/>
            <person name="Foster-Nyarko E."/>
            <person name="Jarju S."/>
            <person name="Secka A."/>
            <person name="Antonio M."/>
            <person name="Oren A."/>
            <person name="Chaudhuri R.R."/>
            <person name="La Ragione R."/>
            <person name="Hildebrand F."/>
            <person name="Pallen M.J."/>
        </authorList>
    </citation>
    <scope>NUCLEOTIDE SEQUENCE</scope>
    <source>
        <strain evidence="1">13361</strain>
    </source>
</reference>
<dbReference type="AlphaFoldDB" id="A0A9D0Z5U8"/>
<dbReference type="InterPro" id="IPR014198">
    <property type="entry name" value="Spore_III_AB"/>
</dbReference>
<proteinExistence type="predicted"/>
<accession>A0A9D0Z5U8</accession>
<dbReference type="Proteomes" id="UP000886796">
    <property type="component" value="Unassembled WGS sequence"/>
</dbReference>